<dbReference type="RefSeq" id="XP_030385789.1">
    <property type="nucleotide sequence ID" value="XM_030529929.1"/>
</dbReference>
<sequence>MSFLHIATKTSIKWLLRVPDKGLPHKRDQSVAGHPQYTPLWETARPIWGYVAVAFNQVDMDRLSKVGPNRLCAEWVLKNGGGVRFVDNPSRLLKDYNSLPPETSSVRVKVVDATNASIMKIGLEHFKGCKHIDTVILHQCKHLENDGLGGLTHLISSLTHLQVSGCYNITDKGLAVIGALQNLKQLIIFDMLYVKDMDEVANYLREHLPNCVINATKFVM</sequence>
<dbReference type="Gene3D" id="3.80.10.10">
    <property type="entry name" value="Ribonuclease Inhibitor"/>
    <property type="match status" value="1"/>
</dbReference>
<organism evidence="1 2">
    <name type="scientific">Drosophila lebanonensis</name>
    <name type="common">Fruit fly</name>
    <name type="synonym">Scaptodrosophila lebanonensis</name>
    <dbReference type="NCBI Taxonomy" id="7225"/>
    <lineage>
        <taxon>Eukaryota</taxon>
        <taxon>Metazoa</taxon>
        <taxon>Ecdysozoa</taxon>
        <taxon>Arthropoda</taxon>
        <taxon>Hexapoda</taxon>
        <taxon>Insecta</taxon>
        <taxon>Pterygota</taxon>
        <taxon>Neoptera</taxon>
        <taxon>Endopterygota</taxon>
        <taxon>Diptera</taxon>
        <taxon>Brachycera</taxon>
        <taxon>Muscomorpha</taxon>
        <taxon>Ephydroidea</taxon>
        <taxon>Drosophilidae</taxon>
        <taxon>Scaptodrosophila</taxon>
    </lineage>
</organism>
<accession>A0A6J2UBP8</accession>
<evidence type="ECO:0000313" key="2">
    <source>
        <dbReference type="RefSeq" id="XP_030385789.1"/>
    </source>
</evidence>
<dbReference type="GeneID" id="115632692"/>
<gene>
    <name evidence="2" type="primary">LOC115632692</name>
</gene>
<dbReference type="InterPro" id="IPR032675">
    <property type="entry name" value="LRR_dom_sf"/>
</dbReference>
<reference evidence="2" key="1">
    <citation type="submission" date="2025-08" db="UniProtKB">
        <authorList>
            <consortium name="RefSeq"/>
        </authorList>
    </citation>
    <scope>IDENTIFICATION</scope>
    <source>
        <strain evidence="2">11010-0011.00</strain>
        <tissue evidence="2">Whole body</tissue>
    </source>
</reference>
<proteinExistence type="predicted"/>
<name>A0A6J2UBP8_DROLE</name>
<dbReference type="AlphaFoldDB" id="A0A6J2UBP8"/>
<evidence type="ECO:0000313" key="1">
    <source>
        <dbReference type="Proteomes" id="UP000504634"/>
    </source>
</evidence>
<dbReference type="SUPFAM" id="SSF52047">
    <property type="entry name" value="RNI-like"/>
    <property type="match status" value="1"/>
</dbReference>
<dbReference type="Proteomes" id="UP000504634">
    <property type="component" value="Unplaced"/>
</dbReference>
<keyword evidence="1" id="KW-1185">Reference proteome</keyword>
<protein>
    <submittedName>
        <fullName evidence="2">ATP synthase subunit s, mitochondrial-like</fullName>
    </submittedName>
</protein>